<protein>
    <submittedName>
        <fullName evidence="1">Beta-hydroxyacyl-ACP dehydratase</fullName>
    </submittedName>
</protein>
<dbReference type="RefSeq" id="WP_196419545.1">
    <property type="nucleotide sequence ID" value="NZ_JADQTO010000030.1"/>
</dbReference>
<accession>A0A931CD87</accession>
<gene>
    <name evidence="1" type="ORF">I4J89_40630</name>
</gene>
<name>A0A931CD87_9ACTN</name>
<proteinExistence type="predicted"/>
<evidence type="ECO:0000313" key="1">
    <source>
        <dbReference type="EMBL" id="MBG0567770.1"/>
    </source>
</evidence>
<keyword evidence="2" id="KW-1185">Reference proteome</keyword>
<dbReference type="AlphaFoldDB" id="A0A931CD87"/>
<dbReference type="EMBL" id="JADQTO010000030">
    <property type="protein sequence ID" value="MBG0567770.1"/>
    <property type="molecule type" value="Genomic_DNA"/>
</dbReference>
<dbReference type="SUPFAM" id="SSF54637">
    <property type="entry name" value="Thioesterase/thiol ester dehydrase-isomerase"/>
    <property type="match status" value="1"/>
</dbReference>
<sequence length="168" mass="18216">MTPDYRWILDLIPVRHPIVLVDRVEHLEPGSHIVTAKAVSGGDLCYQGLAEGLPAERYAFPRSLVVESFGQSAALLWLGSTALRQQQTPGAASDRQDWVPLAGSLRQCEFSGSAYPGEVIRHTVRLHEVIDGATAFMSGETTADGRPLFRVGQLTAVRRPRGSITAPA</sequence>
<comment type="caution">
    <text evidence="1">The sequence shown here is derived from an EMBL/GenBank/DDBJ whole genome shotgun (WGS) entry which is preliminary data.</text>
</comment>
<dbReference type="Proteomes" id="UP000598146">
    <property type="component" value="Unassembled WGS sequence"/>
</dbReference>
<evidence type="ECO:0000313" key="2">
    <source>
        <dbReference type="Proteomes" id="UP000598146"/>
    </source>
</evidence>
<organism evidence="1 2">
    <name type="scientific">Actinoplanes aureus</name>
    <dbReference type="NCBI Taxonomy" id="2792083"/>
    <lineage>
        <taxon>Bacteria</taxon>
        <taxon>Bacillati</taxon>
        <taxon>Actinomycetota</taxon>
        <taxon>Actinomycetes</taxon>
        <taxon>Micromonosporales</taxon>
        <taxon>Micromonosporaceae</taxon>
        <taxon>Actinoplanes</taxon>
    </lineage>
</organism>
<dbReference type="Gene3D" id="3.10.129.10">
    <property type="entry name" value="Hotdog Thioesterase"/>
    <property type="match status" value="1"/>
</dbReference>
<dbReference type="InterPro" id="IPR029069">
    <property type="entry name" value="HotDog_dom_sf"/>
</dbReference>
<reference evidence="1" key="1">
    <citation type="submission" date="2020-11" db="EMBL/GenBank/DDBJ databases">
        <title>Isolation and identification of active actinomycetes.</title>
        <authorList>
            <person name="Sun X."/>
        </authorList>
    </citation>
    <scope>NUCLEOTIDE SEQUENCE</scope>
    <source>
        <strain evidence="1">NEAU-A11</strain>
    </source>
</reference>